<evidence type="ECO:0000256" key="1">
    <source>
        <dbReference type="SAM" id="MobiDB-lite"/>
    </source>
</evidence>
<sequence>MGTVFEGGSSSGAQAAEELQAQVLLGRLRARGVASAAVAEPVLGQAATAAGASGRRVLRVGDMGTDDLVVLGWDAETAPVAGIPMAGWRVGLAPVATLAWAACLRAAWPRPELQPFPGVPFRRADVMSLCAGLGADEDTVKRAVDGVLQEAHFVVAHGDVLRLGPAVAALPAVVVEGLRRGHHLLPALGAEESAGGQERGAEGVPALEVGDGDPLVGETVDEHLIRSVIATLETARVPLPRANLPMLADPALRARVEATLGRCGRQLLQTEEGNWITGFLNPVTDALVAEGVGTLGDVERAVLALVLLHTVALPRAQGRHRHSRWTGESHTVTLAVLASNRKITKTAISAALRRLKGAGLVAEKTAGRYLPGPALDRLTAERSNLLWEDLVLVGRPDGHLAAAIRRRRQPDVRPAREADTSGGRAERGTV</sequence>
<proteinExistence type="predicted"/>
<protein>
    <submittedName>
        <fullName evidence="2">Uncharacterized protein</fullName>
    </submittedName>
</protein>
<dbReference type="AlphaFoldDB" id="A0A1D7VMP9"/>
<evidence type="ECO:0000313" key="2">
    <source>
        <dbReference type="EMBL" id="AOP48024.1"/>
    </source>
</evidence>
<dbReference type="KEGG" id="slc:SL103_18920"/>
<dbReference type="EMBL" id="CP017157">
    <property type="protein sequence ID" value="AOP48024.1"/>
    <property type="molecule type" value="Genomic_DNA"/>
</dbReference>
<reference evidence="2 3" key="1">
    <citation type="submission" date="2016-09" db="EMBL/GenBank/DDBJ databases">
        <title>Complete genome sequencing of Streptomyces lydicus 103 and metabolic pathways analysis of antibiotic biosynthesis.</title>
        <authorList>
            <person name="Jia N."/>
            <person name="Ding M.-Z."/>
            <person name="Gao F."/>
            <person name="Yuan Y.-J."/>
        </authorList>
    </citation>
    <scope>NUCLEOTIDE SEQUENCE [LARGE SCALE GENOMIC DNA]</scope>
    <source>
        <strain evidence="2 3">103</strain>
    </source>
</reference>
<name>A0A1D7VMP9_9ACTN</name>
<feature type="compositionally biased region" description="Basic and acidic residues" evidence="1">
    <location>
        <begin position="409"/>
        <end position="430"/>
    </location>
</feature>
<dbReference type="OrthoDB" id="4235523at2"/>
<accession>A0A1D7VMP9</accession>
<dbReference type="Proteomes" id="UP000094094">
    <property type="component" value="Chromosome"/>
</dbReference>
<organism evidence="2 3">
    <name type="scientific">Streptomyces lydicus</name>
    <dbReference type="NCBI Taxonomy" id="47763"/>
    <lineage>
        <taxon>Bacteria</taxon>
        <taxon>Bacillati</taxon>
        <taxon>Actinomycetota</taxon>
        <taxon>Actinomycetes</taxon>
        <taxon>Kitasatosporales</taxon>
        <taxon>Streptomycetaceae</taxon>
        <taxon>Streptomyces</taxon>
    </lineage>
</organism>
<gene>
    <name evidence="2" type="ORF">SL103_18920</name>
</gene>
<feature type="region of interest" description="Disordered" evidence="1">
    <location>
        <begin position="405"/>
        <end position="430"/>
    </location>
</feature>
<keyword evidence="3" id="KW-1185">Reference proteome</keyword>
<evidence type="ECO:0000313" key="3">
    <source>
        <dbReference type="Proteomes" id="UP000094094"/>
    </source>
</evidence>